<evidence type="ECO:0000256" key="4">
    <source>
        <dbReference type="ARBA" id="ARBA00023136"/>
    </source>
</evidence>
<gene>
    <name evidence="8" type="ORF">K2U94_02215</name>
</gene>
<keyword evidence="4 6" id="KW-0472">Membrane</keyword>
<name>A0ABS9Z1W6_9HYPH</name>
<feature type="transmembrane region" description="Helical" evidence="6">
    <location>
        <begin position="43"/>
        <end position="66"/>
    </location>
</feature>
<evidence type="ECO:0000313" key="9">
    <source>
        <dbReference type="Proteomes" id="UP001139104"/>
    </source>
</evidence>
<feature type="domain" description="Lipopolysaccharide assembly protein A" evidence="7">
    <location>
        <begin position="43"/>
        <end position="90"/>
    </location>
</feature>
<dbReference type="Proteomes" id="UP001139104">
    <property type="component" value="Unassembled WGS sequence"/>
</dbReference>
<keyword evidence="5" id="KW-0175">Coiled coil</keyword>
<protein>
    <submittedName>
        <fullName evidence="8">LapA family protein</fullName>
    </submittedName>
</protein>
<dbReference type="Pfam" id="PF06305">
    <property type="entry name" value="LapA_dom"/>
    <property type="match status" value="1"/>
</dbReference>
<reference evidence="8" key="1">
    <citation type="journal article" date="2022" name="ISME J.">
        <title>Identification of active gaseous-alkane degraders at natural gas seeps.</title>
        <authorList>
            <person name="Farhan Ul Haque M."/>
            <person name="Hernandez M."/>
            <person name="Crombie A.T."/>
            <person name="Murrell J.C."/>
        </authorList>
    </citation>
    <scope>NUCLEOTIDE SEQUENCE</scope>
    <source>
        <strain evidence="8">PC2</strain>
    </source>
</reference>
<dbReference type="InterPro" id="IPR010445">
    <property type="entry name" value="LapA_dom"/>
</dbReference>
<organism evidence="8 9">
    <name type="scientific">Candidatus Rhodoblastus alkanivorans</name>
    <dbReference type="NCBI Taxonomy" id="2954117"/>
    <lineage>
        <taxon>Bacteria</taxon>
        <taxon>Pseudomonadati</taxon>
        <taxon>Pseudomonadota</taxon>
        <taxon>Alphaproteobacteria</taxon>
        <taxon>Hyphomicrobiales</taxon>
        <taxon>Rhodoblastaceae</taxon>
        <taxon>Rhodoblastus</taxon>
    </lineage>
</organism>
<comment type="caution">
    <text evidence="8">The sequence shown here is derived from an EMBL/GenBank/DDBJ whole genome shotgun (WGS) entry which is preliminary data.</text>
</comment>
<dbReference type="EMBL" id="JAIVFP010000001">
    <property type="protein sequence ID" value="MCI4681597.1"/>
    <property type="molecule type" value="Genomic_DNA"/>
</dbReference>
<evidence type="ECO:0000256" key="2">
    <source>
        <dbReference type="ARBA" id="ARBA00022692"/>
    </source>
</evidence>
<evidence type="ECO:0000256" key="5">
    <source>
        <dbReference type="SAM" id="Coils"/>
    </source>
</evidence>
<evidence type="ECO:0000256" key="3">
    <source>
        <dbReference type="ARBA" id="ARBA00022989"/>
    </source>
</evidence>
<feature type="coiled-coil region" evidence="5">
    <location>
        <begin position="68"/>
        <end position="95"/>
    </location>
</feature>
<keyword evidence="1" id="KW-1003">Cell membrane</keyword>
<evidence type="ECO:0000256" key="1">
    <source>
        <dbReference type="ARBA" id="ARBA00022475"/>
    </source>
</evidence>
<proteinExistence type="predicted"/>
<evidence type="ECO:0000313" key="8">
    <source>
        <dbReference type="EMBL" id="MCI4681597.1"/>
    </source>
</evidence>
<evidence type="ECO:0000259" key="7">
    <source>
        <dbReference type="Pfam" id="PF06305"/>
    </source>
</evidence>
<dbReference type="RefSeq" id="WP_243065652.1">
    <property type="nucleotide sequence ID" value="NZ_JAIVFP010000001.1"/>
</dbReference>
<keyword evidence="2 6" id="KW-0812">Transmembrane</keyword>
<keyword evidence="9" id="KW-1185">Reference proteome</keyword>
<accession>A0ABS9Z1W6</accession>
<evidence type="ECO:0000256" key="6">
    <source>
        <dbReference type="SAM" id="Phobius"/>
    </source>
</evidence>
<keyword evidence="3 6" id="KW-1133">Transmembrane helix</keyword>
<sequence length="115" mass="12208">MRVLVLAPLALIFLAFAMANRQNVVVSFDPFSGGDIPSPQIVLPLFMVLIGATMFGVVLGGFATWLGQGRHRKALREARAQVQALRNEIESLRARANGPVAPASASTAIVPTRAA</sequence>